<evidence type="ECO:0000256" key="1">
    <source>
        <dbReference type="SAM" id="SignalP"/>
    </source>
</evidence>
<name>B9XEW2_PEDPL</name>
<dbReference type="STRING" id="320771.Cflav_PD4301"/>
<reference evidence="2 3" key="1">
    <citation type="journal article" date="2011" name="J. Bacteriol.">
        <title>Genome sequence of 'Pedosphaera parvula' Ellin514, an aerobic Verrucomicrobial isolate from pasture soil.</title>
        <authorList>
            <person name="Kant R."/>
            <person name="van Passel M.W."/>
            <person name="Sangwan P."/>
            <person name="Palva A."/>
            <person name="Lucas S."/>
            <person name="Copeland A."/>
            <person name="Lapidus A."/>
            <person name="Glavina Del Rio T."/>
            <person name="Dalin E."/>
            <person name="Tice H."/>
            <person name="Bruce D."/>
            <person name="Goodwin L."/>
            <person name="Pitluck S."/>
            <person name="Chertkov O."/>
            <person name="Larimer F.W."/>
            <person name="Land M.L."/>
            <person name="Hauser L."/>
            <person name="Brettin T.S."/>
            <person name="Detter J.C."/>
            <person name="Han S."/>
            <person name="de Vos W.M."/>
            <person name="Janssen P.H."/>
            <person name="Smidt H."/>
        </authorList>
    </citation>
    <scope>NUCLEOTIDE SEQUENCE [LARGE SCALE GENOMIC DNA]</scope>
    <source>
        <strain evidence="2 3">Ellin514</strain>
    </source>
</reference>
<keyword evidence="1" id="KW-0732">Signal</keyword>
<feature type="chain" id="PRO_5002894830" evidence="1">
    <location>
        <begin position="22"/>
        <end position="111"/>
    </location>
</feature>
<accession>B9XEW2</accession>
<evidence type="ECO:0000313" key="3">
    <source>
        <dbReference type="Proteomes" id="UP000003688"/>
    </source>
</evidence>
<proteinExistence type="predicted"/>
<keyword evidence="3" id="KW-1185">Reference proteome</keyword>
<dbReference type="EMBL" id="ABOX02000009">
    <property type="protein sequence ID" value="EEF61622.1"/>
    <property type="molecule type" value="Genomic_DNA"/>
</dbReference>
<protein>
    <submittedName>
        <fullName evidence="2">Uncharacterized protein</fullName>
    </submittedName>
</protein>
<evidence type="ECO:0000313" key="2">
    <source>
        <dbReference type="EMBL" id="EEF61622.1"/>
    </source>
</evidence>
<gene>
    <name evidence="2" type="ORF">Cflav_PD4301</name>
</gene>
<feature type="signal peptide" evidence="1">
    <location>
        <begin position="1"/>
        <end position="21"/>
    </location>
</feature>
<sequence length="111" mass="11628" precursor="true">MKITLIILLSMLMALTQGVSAARSAISASPKCDCSGCKLPCCVRNAAPISQPASPAQPVSQNFQSQFLLAVLAKVIALAPAPASIHSRASSFAPLQAQVVPLHKRDCIYLI</sequence>
<dbReference type="Proteomes" id="UP000003688">
    <property type="component" value="Unassembled WGS sequence"/>
</dbReference>
<dbReference type="RefSeq" id="WP_007414514.1">
    <property type="nucleotide sequence ID" value="NZ_ABOX02000009.1"/>
</dbReference>
<dbReference type="AlphaFoldDB" id="B9XEW2"/>
<organism evidence="2 3">
    <name type="scientific">Pedosphaera parvula (strain Ellin514)</name>
    <dbReference type="NCBI Taxonomy" id="320771"/>
    <lineage>
        <taxon>Bacteria</taxon>
        <taxon>Pseudomonadati</taxon>
        <taxon>Verrucomicrobiota</taxon>
        <taxon>Pedosphaerae</taxon>
        <taxon>Pedosphaerales</taxon>
        <taxon>Pedosphaeraceae</taxon>
        <taxon>Pedosphaera</taxon>
    </lineage>
</organism>
<comment type="caution">
    <text evidence="2">The sequence shown here is derived from an EMBL/GenBank/DDBJ whole genome shotgun (WGS) entry which is preliminary data.</text>
</comment>